<keyword evidence="3" id="KW-1185">Reference proteome</keyword>
<name>A0ABY7AP96_9ALTE</name>
<proteinExistence type="predicted"/>
<keyword evidence="1" id="KW-0812">Transmembrane</keyword>
<dbReference type="SUPFAM" id="SSF53756">
    <property type="entry name" value="UDP-Glycosyltransferase/glycogen phosphorylase"/>
    <property type="match status" value="1"/>
</dbReference>
<accession>A0ABY7AP96</accession>
<organism evidence="2 3">
    <name type="scientific">Catenovulum adriaticum</name>
    <dbReference type="NCBI Taxonomy" id="2984846"/>
    <lineage>
        <taxon>Bacteria</taxon>
        <taxon>Pseudomonadati</taxon>
        <taxon>Pseudomonadota</taxon>
        <taxon>Gammaproteobacteria</taxon>
        <taxon>Alteromonadales</taxon>
        <taxon>Alteromonadaceae</taxon>
        <taxon>Catenovulum</taxon>
    </lineage>
</organism>
<evidence type="ECO:0000313" key="2">
    <source>
        <dbReference type="EMBL" id="WAJ71048.1"/>
    </source>
</evidence>
<keyword evidence="1" id="KW-1133">Transmembrane helix</keyword>
<dbReference type="RefSeq" id="WP_268075512.1">
    <property type="nucleotide sequence ID" value="NZ_CP109965.1"/>
</dbReference>
<evidence type="ECO:0008006" key="4">
    <source>
        <dbReference type="Google" id="ProtNLM"/>
    </source>
</evidence>
<evidence type="ECO:0000256" key="1">
    <source>
        <dbReference type="SAM" id="Phobius"/>
    </source>
</evidence>
<dbReference type="EMBL" id="CP109965">
    <property type="protein sequence ID" value="WAJ71048.1"/>
    <property type="molecule type" value="Genomic_DNA"/>
</dbReference>
<feature type="transmembrane region" description="Helical" evidence="1">
    <location>
        <begin position="234"/>
        <end position="250"/>
    </location>
</feature>
<gene>
    <name evidence="2" type="ORF">OLW01_04385</name>
</gene>
<sequence>MNNNTYKGTVDALNHIESQLPVHTFQVDGIKVWPYIRLSIKNKIDSYFFIQKRQTVKAKIKKPSVLFLKQLGNTVLAFCLLLFKFPWLTFYKKSCTDLLAVCFNSSYLEVGDKRINRHLVGLLPENGKQSLINYKVLERTEPRKKVKQKGGNNLNITLLTTAINELCKLRILFDELLSKNQDTFAFVDDINQELAYLNIPVRLECHKVYNEIKRVILLSSIFEKYLARNKIKKVLIICYYSYIGMAVMLACRKSNIRAIEYQHGAQTEYHPMYTNWTNVPSDGYEMLPEQFWLWGRATQAILNQWTDKQSFHTTKVVGNTWLPYFNRALDINKIQKKSPSISADKKIILISLQGFPGHYNSFVTQVMEGAPDNWYWIIKEHPRAPLSEKQIEDEFGNLKTNNWHIERNLSTYEMISTLPIRVHLTAFSTVAFECEFYGIPTIFYHKNGWLGYENLIKSTPHLLFAFDKKTLTSNIQNAMKLDEIEPVFMAKEVSFVVEIENQLN</sequence>
<reference evidence="2" key="1">
    <citation type="submission" date="2022-10" db="EMBL/GenBank/DDBJ databases">
        <title>Catenovulum adriacola sp. nov. isolated in the Harbour of Susak.</title>
        <authorList>
            <person name="Schoch T."/>
            <person name="Reich S.J."/>
            <person name="Stoeferle S."/>
            <person name="Flaiz M."/>
            <person name="Kazda M."/>
            <person name="Riedel C.U."/>
            <person name="Duerre P."/>
        </authorList>
    </citation>
    <scope>NUCLEOTIDE SEQUENCE</scope>
    <source>
        <strain evidence="2">TS8</strain>
    </source>
</reference>
<dbReference type="Proteomes" id="UP001163726">
    <property type="component" value="Chromosome"/>
</dbReference>
<evidence type="ECO:0000313" key="3">
    <source>
        <dbReference type="Proteomes" id="UP001163726"/>
    </source>
</evidence>
<protein>
    <recommendedName>
        <fullName evidence="4">Capsular polysaccharide biosynthesis protein</fullName>
    </recommendedName>
</protein>
<keyword evidence="1" id="KW-0472">Membrane</keyword>